<dbReference type="AlphaFoldDB" id="A0AAV7MAS0"/>
<organism evidence="1 2">
    <name type="scientific">Pleurodeles waltl</name>
    <name type="common">Iberian ribbed newt</name>
    <dbReference type="NCBI Taxonomy" id="8319"/>
    <lineage>
        <taxon>Eukaryota</taxon>
        <taxon>Metazoa</taxon>
        <taxon>Chordata</taxon>
        <taxon>Craniata</taxon>
        <taxon>Vertebrata</taxon>
        <taxon>Euteleostomi</taxon>
        <taxon>Amphibia</taxon>
        <taxon>Batrachia</taxon>
        <taxon>Caudata</taxon>
        <taxon>Salamandroidea</taxon>
        <taxon>Salamandridae</taxon>
        <taxon>Pleurodelinae</taxon>
        <taxon>Pleurodeles</taxon>
    </lineage>
</organism>
<accession>A0AAV7MAS0</accession>
<reference evidence="1" key="1">
    <citation type="journal article" date="2022" name="bioRxiv">
        <title>Sequencing and chromosome-scale assembly of the giantPleurodeles waltlgenome.</title>
        <authorList>
            <person name="Brown T."/>
            <person name="Elewa A."/>
            <person name="Iarovenko S."/>
            <person name="Subramanian E."/>
            <person name="Araus A.J."/>
            <person name="Petzold A."/>
            <person name="Susuki M."/>
            <person name="Suzuki K.-i.T."/>
            <person name="Hayashi T."/>
            <person name="Toyoda A."/>
            <person name="Oliveira C."/>
            <person name="Osipova E."/>
            <person name="Leigh N.D."/>
            <person name="Simon A."/>
            <person name="Yun M.H."/>
        </authorList>
    </citation>
    <scope>NUCLEOTIDE SEQUENCE</scope>
    <source>
        <strain evidence="1">20211129_DDA</strain>
        <tissue evidence="1">Liver</tissue>
    </source>
</reference>
<gene>
    <name evidence="1" type="ORF">NDU88_002360</name>
</gene>
<comment type="caution">
    <text evidence="1">The sequence shown here is derived from an EMBL/GenBank/DDBJ whole genome shotgun (WGS) entry which is preliminary data.</text>
</comment>
<proteinExistence type="predicted"/>
<keyword evidence="2" id="KW-1185">Reference proteome</keyword>
<name>A0AAV7MAS0_PLEWA</name>
<feature type="non-terminal residue" evidence="1">
    <location>
        <position position="67"/>
    </location>
</feature>
<dbReference type="EMBL" id="JANPWB010000014">
    <property type="protein sequence ID" value="KAJ1097235.1"/>
    <property type="molecule type" value="Genomic_DNA"/>
</dbReference>
<sequence>NASRRSGSTAPATTELTDSISRLQGCVSEAAPPATGRSDRRETHCEVHHACRESTRCPPRPCRGGEG</sequence>
<evidence type="ECO:0000313" key="1">
    <source>
        <dbReference type="EMBL" id="KAJ1097235.1"/>
    </source>
</evidence>
<evidence type="ECO:0000313" key="2">
    <source>
        <dbReference type="Proteomes" id="UP001066276"/>
    </source>
</evidence>
<protein>
    <submittedName>
        <fullName evidence="1">Uncharacterized protein</fullName>
    </submittedName>
</protein>
<feature type="non-terminal residue" evidence="1">
    <location>
        <position position="1"/>
    </location>
</feature>
<dbReference type="Proteomes" id="UP001066276">
    <property type="component" value="Chromosome 10"/>
</dbReference>